<feature type="transmembrane region" description="Helical" evidence="7">
    <location>
        <begin position="180"/>
        <end position="201"/>
    </location>
</feature>
<feature type="transmembrane region" description="Helical" evidence="7">
    <location>
        <begin position="12"/>
        <end position="35"/>
    </location>
</feature>
<evidence type="ECO:0000313" key="10">
    <source>
        <dbReference type="Proteomes" id="UP001141629"/>
    </source>
</evidence>
<evidence type="ECO:0000256" key="4">
    <source>
        <dbReference type="ARBA" id="ARBA00022692"/>
    </source>
</evidence>
<reference evidence="9" key="1">
    <citation type="submission" date="2020-07" db="EMBL/GenBank/DDBJ databases">
        <authorList>
            <person name="Pettersson B.M.F."/>
            <person name="Behra P.R.K."/>
            <person name="Ramesh M."/>
            <person name="Das S."/>
            <person name="Dasgupta S."/>
            <person name="Kirsebom L.A."/>
        </authorList>
    </citation>
    <scope>NUCLEOTIDE SEQUENCE</scope>
    <source>
        <strain evidence="9">DSM 44838</strain>
    </source>
</reference>
<feature type="transmembrane region" description="Helical" evidence="7">
    <location>
        <begin position="281"/>
        <end position="304"/>
    </location>
</feature>
<dbReference type="GO" id="GO:0055085">
    <property type="term" value="P:transmembrane transport"/>
    <property type="evidence" value="ECO:0007669"/>
    <property type="project" value="InterPro"/>
</dbReference>
<protein>
    <submittedName>
        <fullName evidence="9">ABC transporter permease</fullName>
    </submittedName>
</protein>
<feature type="domain" description="ABC transmembrane type-1" evidence="8">
    <location>
        <begin position="103"/>
        <end position="304"/>
    </location>
</feature>
<dbReference type="SUPFAM" id="SSF161098">
    <property type="entry name" value="MetI-like"/>
    <property type="match status" value="1"/>
</dbReference>
<keyword evidence="6 7" id="KW-0472">Membrane</keyword>
<evidence type="ECO:0000313" key="9">
    <source>
        <dbReference type="EMBL" id="MCV7421768.1"/>
    </source>
</evidence>
<evidence type="ECO:0000256" key="6">
    <source>
        <dbReference type="ARBA" id="ARBA00023136"/>
    </source>
</evidence>
<reference evidence="9" key="2">
    <citation type="journal article" date="2022" name="BMC Genomics">
        <title>Comparative genome analysis of mycobacteria focusing on tRNA and non-coding RNA.</title>
        <authorList>
            <person name="Behra P.R.K."/>
            <person name="Pettersson B.M.F."/>
            <person name="Ramesh M."/>
            <person name="Das S."/>
            <person name="Dasgupta S."/>
            <person name="Kirsebom L.A."/>
        </authorList>
    </citation>
    <scope>NUCLEOTIDE SEQUENCE</scope>
    <source>
        <strain evidence="9">DSM 44838</strain>
    </source>
</reference>
<sequence>MPAALGVGYVAARIGQAAIAVVGVYVVVFVIVTALPGDPVSAHLRNPEFAYTEAEIQELLAYYRLDRPILEQLGVSLGRFLHGDLGLSISSNRPVSAVLWDGIPSTLELAGAGFLLAVVIAFLIALGAIALPRNAGGAVFRSFPSLFLSLPNFLIGLVIIQVFAFQFGTFAISDFRSVNALIYPAATLAIPVSAPIAQVLITALDGARAEQYATVALSKGISRWQLFGRHLLPNAALPALTMAAITIGELLGGSIITESIFGRTGVGTVVEQAAIDQDVPVLQAAVTLAALLFLLINLIVDLVYPVLDPRLRRTAGGRSW</sequence>
<comment type="caution">
    <text evidence="9">The sequence shown here is derived from an EMBL/GenBank/DDBJ whole genome shotgun (WGS) entry which is preliminary data.</text>
</comment>
<dbReference type="PANTHER" id="PTHR43163">
    <property type="entry name" value="DIPEPTIDE TRANSPORT SYSTEM PERMEASE PROTEIN DPPB-RELATED"/>
    <property type="match status" value="1"/>
</dbReference>
<evidence type="ECO:0000259" key="8">
    <source>
        <dbReference type="PROSITE" id="PS50928"/>
    </source>
</evidence>
<comment type="similarity">
    <text evidence="7">Belongs to the binding-protein-dependent transport system permease family.</text>
</comment>
<name>A0A9X2YLW2_9MYCO</name>
<evidence type="ECO:0000256" key="3">
    <source>
        <dbReference type="ARBA" id="ARBA00022475"/>
    </source>
</evidence>
<dbReference type="Gene3D" id="1.10.3720.10">
    <property type="entry name" value="MetI-like"/>
    <property type="match status" value="1"/>
</dbReference>
<keyword evidence="10" id="KW-1185">Reference proteome</keyword>
<keyword evidence="3" id="KW-1003">Cell membrane</keyword>
<dbReference type="AlphaFoldDB" id="A0A9X2YLW2"/>
<keyword evidence="5 7" id="KW-1133">Transmembrane helix</keyword>
<dbReference type="PANTHER" id="PTHR43163:SF6">
    <property type="entry name" value="DIPEPTIDE TRANSPORT SYSTEM PERMEASE PROTEIN DPPB-RELATED"/>
    <property type="match status" value="1"/>
</dbReference>
<feature type="transmembrane region" description="Helical" evidence="7">
    <location>
        <begin position="109"/>
        <end position="131"/>
    </location>
</feature>
<dbReference type="CDD" id="cd06261">
    <property type="entry name" value="TM_PBP2"/>
    <property type="match status" value="1"/>
</dbReference>
<dbReference type="EMBL" id="JACKVK010000008">
    <property type="protein sequence ID" value="MCV7421768.1"/>
    <property type="molecule type" value="Genomic_DNA"/>
</dbReference>
<evidence type="ECO:0000256" key="7">
    <source>
        <dbReference type="RuleBase" id="RU363032"/>
    </source>
</evidence>
<dbReference type="PROSITE" id="PS50928">
    <property type="entry name" value="ABC_TM1"/>
    <property type="match status" value="1"/>
</dbReference>
<keyword evidence="4 7" id="KW-0812">Transmembrane</keyword>
<dbReference type="InterPro" id="IPR000515">
    <property type="entry name" value="MetI-like"/>
</dbReference>
<dbReference type="InterPro" id="IPR035906">
    <property type="entry name" value="MetI-like_sf"/>
</dbReference>
<gene>
    <name evidence="9" type="ORF">H7K45_14565</name>
</gene>
<evidence type="ECO:0000256" key="1">
    <source>
        <dbReference type="ARBA" id="ARBA00004651"/>
    </source>
</evidence>
<dbReference type="Proteomes" id="UP001141629">
    <property type="component" value="Unassembled WGS sequence"/>
</dbReference>
<comment type="subcellular location">
    <subcellularLocation>
        <location evidence="1 7">Cell membrane</location>
        <topology evidence="1 7">Multi-pass membrane protein</topology>
    </subcellularLocation>
</comment>
<organism evidence="9 10">
    <name type="scientific">Mycobacterium yunnanensis</name>
    <dbReference type="NCBI Taxonomy" id="368477"/>
    <lineage>
        <taxon>Bacteria</taxon>
        <taxon>Bacillati</taxon>
        <taxon>Actinomycetota</taxon>
        <taxon>Actinomycetes</taxon>
        <taxon>Mycobacteriales</taxon>
        <taxon>Mycobacteriaceae</taxon>
        <taxon>Mycobacterium</taxon>
    </lineage>
</organism>
<proteinExistence type="inferred from homology"/>
<keyword evidence="2 7" id="KW-0813">Transport</keyword>
<accession>A0A9X2YLW2</accession>
<evidence type="ECO:0000256" key="2">
    <source>
        <dbReference type="ARBA" id="ARBA00022448"/>
    </source>
</evidence>
<dbReference type="Pfam" id="PF00528">
    <property type="entry name" value="BPD_transp_1"/>
    <property type="match status" value="1"/>
</dbReference>
<feature type="transmembrane region" description="Helical" evidence="7">
    <location>
        <begin position="235"/>
        <end position="261"/>
    </location>
</feature>
<evidence type="ECO:0000256" key="5">
    <source>
        <dbReference type="ARBA" id="ARBA00022989"/>
    </source>
</evidence>
<feature type="transmembrane region" description="Helical" evidence="7">
    <location>
        <begin position="143"/>
        <end position="168"/>
    </location>
</feature>
<dbReference type="GO" id="GO:0005886">
    <property type="term" value="C:plasma membrane"/>
    <property type="evidence" value="ECO:0007669"/>
    <property type="project" value="UniProtKB-SubCell"/>
</dbReference>